<dbReference type="AlphaFoldDB" id="A0A9P5YQM5"/>
<accession>A0A9P5YQM5</accession>
<organism evidence="1 2">
    <name type="scientific">Pholiota conissans</name>
    <dbReference type="NCBI Taxonomy" id="109636"/>
    <lineage>
        <taxon>Eukaryota</taxon>
        <taxon>Fungi</taxon>
        <taxon>Dikarya</taxon>
        <taxon>Basidiomycota</taxon>
        <taxon>Agaricomycotina</taxon>
        <taxon>Agaricomycetes</taxon>
        <taxon>Agaricomycetidae</taxon>
        <taxon>Agaricales</taxon>
        <taxon>Agaricineae</taxon>
        <taxon>Strophariaceae</taxon>
        <taxon>Pholiota</taxon>
    </lineage>
</organism>
<dbReference type="Proteomes" id="UP000807469">
    <property type="component" value="Unassembled WGS sequence"/>
</dbReference>
<comment type="caution">
    <text evidence="1">The sequence shown here is derived from an EMBL/GenBank/DDBJ whole genome shotgun (WGS) entry which is preliminary data.</text>
</comment>
<name>A0A9P5YQM5_9AGAR</name>
<evidence type="ECO:0000313" key="2">
    <source>
        <dbReference type="Proteomes" id="UP000807469"/>
    </source>
</evidence>
<gene>
    <name evidence="1" type="ORF">BDN70DRAFT_364300</name>
</gene>
<protein>
    <submittedName>
        <fullName evidence="1">Uncharacterized protein</fullName>
    </submittedName>
</protein>
<dbReference type="EMBL" id="MU155427">
    <property type="protein sequence ID" value="KAF9473637.1"/>
    <property type="molecule type" value="Genomic_DNA"/>
</dbReference>
<sequence length="160" mass="17983">MRNQPSIWLIPSLLSSSTSVPPSCRRALLPSPEGCSRRLWQHPYVHLSPPMRDAGRLFNDDDETRPTCYDAEQRRSTMDDDGSRTALNDGWWRGSGCGVSGEECVCKWQRGSGGKVEDVRARAHTERQEREAAGMREEYERGMLPCSLLLPSSLFVLSAQ</sequence>
<evidence type="ECO:0000313" key="1">
    <source>
        <dbReference type="EMBL" id="KAF9473637.1"/>
    </source>
</evidence>
<proteinExistence type="predicted"/>
<reference evidence="1" key="1">
    <citation type="submission" date="2020-11" db="EMBL/GenBank/DDBJ databases">
        <authorList>
            <consortium name="DOE Joint Genome Institute"/>
            <person name="Ahrendt S."/>
            <person name="Riley R."/>
            <person name="Andreopoulos W."/>
            <person name="Labutti K."/>
            <person name="Pangilinan J."/>
            <person name="Ruiz-Duenas F.J."/>
            <person name="Barrasa J.M."/>
            <person name="Sanchez-Garcia M."/>
            <person name="Camarero S."/>
            <person name="Miyauchi S."/>
            <person name="Serrano A."/>
            <person name="Linde D."/>
            <person name="Babiker R."/>
            <person name="Drula E."/>
            <person name="Ayuso-Fernandez I."/>
            <person name="Pacheco R."/>
            <person name="Padilla G."/>
            <person name="Ferreira P."/>
            <person name="Barriuso J."/>
            <person name="Kellner H."/>
            <person name="Castanera R."/>
            <person name="Alfaro M."/>
            <person name="Ramirez L."/>
            <person name="Pisabarro A.G."/>
            <person name="Kuo A."/>
            <person name="Tritt A."/>
            <person name="Lipzen A."/>
            <person name="He G."/>
            <person name="Yan M."/>
            <person name="Ng V."/>
            <person name="Cullen D."/>
            <person name="Martin F."/>
            <person name="Rosso M.-N."/>
            <person name="Henrissat B."/>
            <person name="Hibbett D."/>
            <person name="Martinez A.T."/>
            <person name="Grigoriev I.V."/>
        </authorList>
    </citation>
    <scope>NUCLEOTIDE SEQUENCE</scope>
    <source>
        <strain evidence="1">CIRM-BRFM 674</strain>
    </source>
</reference>
<keyword evidence="2" id="KW-1185">Reference proteome</keyword>